<evidence type="ECO:0000313" key="2">
    <source>
        <dbReference type="Proteomes" id="UP001386955"/>
    </source>
</evidence>
<dbReference type="EMBL" id="JAYMYS010000005">
    <property type="protein sequence ID" value="KAK7391127.1"/>
    <property type="molecule type" value="Genomic_DNA"/>
</dbReference>
<keyword evidence="2" id="KW-1185">Reference proteome</keyword>
<dbReference type="Proteomes" id="UP001386955">
    <property type="component" value="Unassembled WGS sequence"/>
</dbReference>
<reference evidence="1 2" key="1">
    <citation type="submission" date="2024-01" db="EMBL/GenBank/DDBJ databases">
        <title>The genomes of 5 underutilized Papilionoideae crops provide insights into root nodulation and disease resistanc.</title>
        <authorList>
            <person name="Jiang F."/>
        </authorList>
    </citation>
    <scope>NUCLEOTIDE SEQUENCE [LARGE SCALE GENOMIC DNA]</scope>
    <source>
        <strain evidence="1">DUOXIRENSHENG_FW03</strain>
        <tissue evidence="1">Leaves</tissue>
    </source>
</reference>
<comment type="caution">
    <text evidence="1">The sequence shown here is derived from an EMBL/GenBank/DDBJ whole genome shotgun (WGS) entry which is preliminary data.</text>
</comment>
<organism evidence="1 2">
    <name type="scientific">Psophocarpus tetragonolobus</name>
    <name type="common">Winged bean</name>
    <name type="synonym">Dolichos tetragonolobus</name>
    <dbReference type="NCBI Taxonomy" id="3891"/>
    <lineage>
        <taxon>Eukaryota</taxon>
        <taxon>Viridiplantae</taxon>
        <taxon>Streptophyta</taxon>
        <taxon>Embryophyta</taxon>
        <taxon>Tracheophyta</taxon>
        <taxon>Spermatophyta</taxon>
        <taxon>Magnoliopsida</taxon>
        <taxon>eudicotyledons</taxon>
        <taxon>Gunneridae</taxon>
        <taxon>Pentapetalae</taxon>
        <taxon>rosids</taxon>
        <taxon>fabids</taxon>
        <taxon>Fabales</taxon>
        <taxon>Fabaceae</taxon>
        <taxon>Papilionoideae</taxon>
        <taxon>50 kb inversion clade</taxon>
        <taxon>NPAAA clade</taxon>
        <taxon>indigoferoid/millettioid clade</taxon>
        <taxon>Phaseoleae</taxon>
        <taxon>Psophocarpus</taxon>
    </lineage>
</organism>
<proteinExistence type="predicted"/>
<accession>A0AAN9S893</accession>
<name>A0AAN9S893_PSOTE</name>
<evidence type="ECO:0000313" key="1">
    <source>
        <dbReference type="EMBL" id="KAK7391127.1"/>
    </source>
</evidence>
<sequence length="105" mass="11818">MCEAKKKREGDEWTTVRSRKMKAVRLNIKGFCCSEGRARQLVNATRIVKAKDDDQGRGFHDLIHCVDVGTSSQQDKGVMIHGAMNHSVKRSFHSLIHNARILASL</sequence>
<gene>
    <name evidence="1" type="ORF">VNO78_19516</name>
</gene>
<dbReference type="AlphaFoldDB" id="A0AAN9S893"/>
<protein>
    <submittedName>
        <fullName evidence="1">Uncharacterized protein</fullName>
    </submittedName>
</protein>